<sequence>MLSATRILSPLLLIISVFGGLLDKLPAKYCIEISYGSSLKKLYVRHEVTIPNNTTMEYQQYNWRWFAPWWRNKRGLKDVPMHYNPCADAPQPFVMDRDFHGFYFTKQQFAAMLHYDKTDELQLIINNVPRLLSRCNGESDDNLRKVETNSTDANVQKDMSN</sequence>
<comment type="caution">
    <text evidence="2">The sequence shown here is derived from an EMBL/GenBank/DDBJ whole genome shotgun (WGS) entry which is preliminary data.</text>
</comment>
<evidence type="ECO:0000313" key="3">
    <source>
        <dbReference type="Proteomes" id="UP000591131"/>
    </source>
</evidence>
<keyword evidence="1" id="KW-0732">Signal</keyword>
<keyword evidence="3" id="KW-1185">Reference proteome</keyword>
<proteinExistence type="predicted"/>
<evidence type="ECO:0000256" key="1">
    <source>
        <dbReference type="SAM" id="SignalP"/>
    </source>
</evidence>
<protein>
    <submittedName>
        <fullName evidence="2">Uncharacterized protein</fullName>
    </submittedName>
</protein>
<reference evidence="2 3" key="1">
    <citation type="submission" date="2020-04" db="EMBL/GenBank/DDBJ databases">
        <title>Perkinsus chesapeaki whole genome sequence.</title>
        <authorList>
            <person name="Bogema D.R."/>
        </authorList>
    </citation>
    <scope>NUCLEOTIDE SEQUENCE [LARGE SCALE GENOMIC DNA]</scope>
    <source>
        <strain evidence="2">ATCC PRA-425</strain>
    </source>
</reference>
<dbReference type="Proteomes" id="UP000591131">
    <property type="component" value="Unassembled WGS sequence"/>
</dbReference>
<dbReference type="AlphaFoldDB" id="A0A7J6MAA5"/>
<accession>A0A7J6MAA5</accession>
<gene>
    <name evidence="2" type="ORF">FOL47_002980</name>
</gene>
<feature type="chain" id="PRO_5029823332" evidence="1">
    <location>
        <begin position="20"/>
        <end position="161"/>
    </location>
</feature>
<feature type="signal peptide" evidence="1">
    <location>
        <begin position="1"/>
        <end position="19"/>
    </location>
</feature>
<name>A0A7J6MAA5_PERCH</name>
<organism evidence="2 3">
    <name type="scientific">Perkinsus chesapeaki</name>
    <name type="common">Clam parasite</name>
    <name type="synonym">Perkinsus andrewsi</name>
    <dbReference type="NCBI Taxonomy" id="330153"/>
    <lineage>
        <taxon>Eukaryota</taxon>
        <taxon>Sar</taxon>
        <taxon>Alveolata</taxon>
        <taxon>Perkinsozoa</taxon>
        <taxon>Perkinsea</taxon>
        <taxon>Perkinsida</taxon>
        <taxon>Perkinsidae</taxon>
        <taxon>Perkinsus</taxon>
    </lineage>
</organism>
<evidence type="ECO:0000313" key="2">
    <source>
        <dbReference type="EMBL" id="KAF4668518.1"/>
    </source>
</evidence>
<dbReference type="EMBL" id="JAAPAO010000189">
    <property type="protein sequence ID" value="KAF4668518.1"/>
    <property type="molecule type" value="Genomic_DNA"/>
</dbReference>
<dbReference type="OrthoDB" id="437126at2759"/>